<name>A0A481Z9V3_9VIRU</name>
<gene>
    <name evidence="2" type="ORF">LCPAC302_00410</name>
</gene>
<evidence type="ECO:0000313" key="2">
    <source>
        <dbReference type="EMBL" id="QBK91421.1"/>
    </source>
</evidence>
<accession>A0A481Z9V3</accession>
<dbReference type="EMBL" id="MK500536">
    <property type="protein sequence ID" value="QBK91421.1"/>
    <property type="molecule type" value="Genomic_DNA"/>
</dbReference>
<reference evidence="2" key="1">
    <citation type="journal article" date="2019" name="MBio">
        <title>Virus Genomes from Deep Sea Sediments Expand the Ocean Megavirome and Support Independent Origins of Viral Gigantism.</title>
        <authorList>
            <person name="Backstrom D."/>
            <person name="Yutin N."/>
            <person name="Jorgensen S.L."/>
            <person name="Dharamshi J."/>
            <person name="Homa F."/>
            <person name="Zaremba-Niedwiedzka K."/>
            <person name="Spang A."/>
            <person name="Wolf Y.I."/>
            <person name="Koonin E.V."/>
            <person name="Ettema T.J."/>
        </authorList>
    </citation>
    <scope>NUCLEOTIDE SEQUENCE</scope>
</reference>
<proteinExistence type="predicted"/>
<keyword evidence="1" id="KW-1133">Transmembrane helix</keyword>
<keyword evidence="1" id="KW-0812">Transmembrane</keyword>
<keyword evidence="1" id="KW-0472">Membrane</keyword>
<protein>
    <submittedName>
        <fullName evidence="2">Uncharacterized protein</fullName>
    </submittedName>
</protein>
<sequence>MSITIDYTHAYIFIGGMFIGKLTNIFSDLIITGLVLYIVTPEKFTQNRWESVKSYAWSWIKPAMDKHIFLENNKQYITLKDLPKIEILKTPISINKSENFENSDIY</sequence>
<organism evidence="2">
    <name type="scientific">Pithovirus LCPAC302</name>
    <dbReference type="NCBI Taxonomy" id="2506593"/>
    <lineage>
        <taxon>Viruses</taxon>
        <taxon>Pithoviruses</taxon>
    </lineage>
</organism>
<evidence type="ECO:0000256" key="1">
    <source>
        <dbReference type="SAM" id="Phobius"/>
    </source>
</evidence>
<feature type="transmembrane region" description="Helical" evidence="1">
    <location>
        <begin position="12"/>
        <end position="39"/>
    </location>
</feature>